<accession>A0A6M7WJS4</accession>
<gene>
    <name evidence="2" type="ORF">EB235_15585</name>
</gene>
<feature type="signal peptide" evidence="1">
    <location>
        <begin position="1"/>
        <end position="21"/>
    </location>
</feature>
<keyword evidence="1" id="KW-0732">Signal</keyword>
<organism evidence="2 3">
    <name type="scientific">Mesorhizobium loti R88b</name>
    <dbReference type="NCBI Taxonomy" id="935548"/>
    <lineage>
        <taxon>Bacteria</taxon>
        <taxon>Pseudomonadati</taxon>
        <taxon>Pseudomonadota</taxon>
        <taxon>Alphaproteobacteria</taxon>
        <taxon>Hyphomicrobiales</taxon>
        <taxon>Phyllobacteriaceae</taxon>
        <taxon>Mesorhizobium</taxon>
    </lineage>
</organism>
<sequence length="82" mass="9882">MKSILLPALLIVSVLSPVNLAPTQAASLVITTDNGTHMGRHHWRDHRWRKHHNRHCFVKIRKHWRHHHWVIEKVRVCDFDRF</sequence>
<dbReference type="Proteomes" id="UP000503017">
    <property type="component" value="Chromosome"/>
</dbReference>
<dbReference type="AlphaFoldDB" id="A0A6M7WJS4"/>
<proteinExistence type="predicted"/>
<evidence type="ECO:0000313" key="3">
    <source>
        <dbReference type="Proteomes" id="UP000503017"/>
    </source>
</evidence>
<protein>
    <submittedName>
        <fullName evidence="2">Uncharacterized protein</fullName>
    </submittedName>
</protein>
<feature type="chain" id="PRO_5026946780" evidence="1">
    <location>
        <begin position="22"/>
        <end position="82"/>
    </location>
</feature>
<reference evidence="2 3" key="1">
    <citation type="submission" date="2018-10" db="EMBL/GenBank/DDBJ databases">
        <authorList>
            <person name="Perry B.J."/>
            <person name="Sullivan J.T."/>
            <person name="Murphy R.J.T."/>
            <person name="Ramsay J.P."/>
            <person name="Ronson C.W."/>
        </authorList>
    </citation>
    <scope>NUCLEOTIDE SEQUENCE [LARGE SCALE GENOMIC DNA]</scope>
    <source>
        <strain evidence="2 3">R88b</strain>
    </source>
</reference>
<evidence type="ECO:0000256" key="1">
    <source>
        <dbReference type="SAM" id="SignalP"/>
    </source>
</evidence>
<dbReference type="RefSeq" id="WP_155256357.1">
    <property type="nucleotide sequence ID" value="NZ_CP033367.1"/>
</dbReference>
<name>A0A6M7WJS4_RHILI</name>
<dbReference type="EMBL" id="CP033367">
    <property type="protein sequence ID" value="QKD02752.1"/>
    <property type="molecule type" value="Genomic_DNA"/>
</dbReference>
<evidence type="ECO:0000313" key="2">
    <source>
        <dbReference type="EMBL" id="QKD02752.1"/>
    </source>
</evidence>